<dbReference type="EMBL" id="BSOZ01000010">
    <property type="protein sequence ID" value="GLS03871.1"/>
    <property type="molecule type" value="Genomic_DNA"/>
</dbReference>
<organism evidence="4 5">
    <name type="scientific">Chitiniphilus shinanonensis</name>
    <dbReference type="NCBI Taxonomy" id="553088"/>
    <lineage>
        <taxon>Bacteria</taxon>
        <taxon>Pseudomonadati</taxon>
        <taxon>Pseudomonadota</taxon>
        <taxon>Betaproteobacteria</taxon>
        <taxon>Neisseriales</taxon>
        <taxon>Chitinibacteraceae</taxon>
        <taxon>Chitiniphilus</taxon>
    </lineage>
</organism>
<protein>
    <submittedName>
        <fullName evidence="4">Response regulator</fullName>
    </submittedName>
</protein>
<feature type="repeat" description="TPR" evidence="2">
    <location>
        <begin position="233"/>
        <end position="266"/>
    </location>
</feature>
<proteinExistence type="predicted"/>
<dbReference type="InterPro" id="IPR001789">
    <property type="entry name" value="Sig_transdc_resp-reg_receiver"/>
</dbReference>
<dbReference type="SMART" id="SM00028">
    <property type="entry name" value="TPR"/>
    <property type="match status" value="5"/>
</dbReference>
<feature type="domain" description="Response regulatory" evidence="3">
    <location>
        <begin position="10"/>
        <end position="129"/>
    </location>
</feature>
<evidence type="ECO:0000256" key="2">
    <source>
        <dbReference type="PROSITE-ProRule" id="PRU00339"/>
    </source>
</evidence>
<dbReference type="PANTHER" id="PTHR43228">
    <property type="entry name" value="TWO-COMPONENT RESPONSE REGULATOR"/>
    <property type="match status" value="1"/>
</dbReference>
<gene>
    <name evidence="4" type="ORF">GCM10007860_10160</name>
</gene>
<evidence type="ECO:0000313" key="4">
    <source>
        <dbReference type="EMBL" id="GLS03871.1"/>
    </source>
</evidence>
<dbReference type="SUPFAM" id="SSF52172">
    <property type="entry name" value="CheY-like"/>
    <property type="match status" value="1"/>
</dbReference>
<dbReference type="Pfam" id="PF13432">
    <property type="entry name" value="TPR_16"/>
    <property type="match status" value="1"/>
</dbReference>
<evidence type="ECO:0000256" key="1">
    <source>
        <dbReference type="PROSITE-ProRule" id="PRU00169"/>
    </source>
</evidence>
<dbReference type="SMART" id="SM00448">
    <property type="entry name" value="REC"/>
    <property type="match status" value="1"/>
</dbReference>
<dbReference type="InterPro" id="IPR019734">
    <property type="entry name" value="TPR_rpt"/>
</dbReference>
<keyword evidence="2" id="KW-0802">TPR repeat</keyword>
<dbReference type="PROSITE" id="PS50005">
    <property type="entry name" value="TPR"/>
    <property type="match status" value="1"/>
</dbReference>
<sequence>MATINFASHHCLVIDDFQGMRYLMRDMLRECGAVHIEMASNGKEALQRLQERRYDIVLCDYNLGQGKNGQQLLEEAKLRQLIGPASTWIMITAEKSSDWIMGAVEYQPDSYLLKPITADLLLSRLEKIAVRKQAFAEIAQAMSNKQYTRAIALCDERLAYDQVNAAELQRLKGALLLDAGEVEAAQKLYEAVLTKREIAWARTGLGRICYQQGEYEAARDHFQISREQAPGYLEAYDWLARTLQKLGEAEQAEATLSAALKLSPNSPLRQKSLGELALQRGDLDAADAAFRKSIAVGEHSILKSADAYLGLARVCGKSGRSDEALKVLKTAQHQFDDANVTLRAKSAEGMIYTQEKQLSKAGAVADELKQLLLEGGAKPDSAASLEMAELMLATGQRDQAVTLLKDVVRNNHEDNALLGKVQAVFDGANMKAEGSNLVEACRREAVELMNSGVLLARDGKLTEALAAMRGAKEKLPVNARVLFNFAFVAVMYLQQRGADEALIEESREALREANRVSPGEKRFSQLMEALNKLEQR</sequence>
<dbReference type="PANTHER" id="PTHR43228:SF1">
    <property type="entry name" value="TWO-COMPONENT RESPONSE REGULATOR ARR22"/>
    <property type="match status" value="1"/>
</dbReference>
<dbReference type="InterPro" id="IPR011006">
    <property type="entry name" value="CheY-like_superfamily"/>
</dbReference>
<dbReference type="Pfam" id="PF00072">
    <property type="entry name" value="Response_reg"/>
    <property type="match status" value="1"/>
</dbReference>
<evidence type="ECO:0000313" key="5">
    <source>
        <dbReference type="Proteomes" id="UP001156836"/>
    </source>
</evidence>
<feature type="modified residue" description="4-aspartylphosphate" evidence="1">
    <location>
        <position position="60"/>
    </location>
</feature>
<keyword evidence="1" id="KW-0597">Phosphoprotein</keyword>
<dbReference type="InterPro" id="IPR052048">
    <property type="entry name" value="ST_Response_Regulator"/>
</dbReference>
<reference evidence="5" key="1">
    <citation type="journal article" date="2019" name="Int. J. Syst. Evol. Microbiol.">
        <title>The Global Catalogue of Microorganisms (GCM) 10K type strain sequencing project: providing services to taxonomists for standard genome sequencing and annotation.</title>
        <authorList>
            <consortium name="The Broad Institute Genomics Platform"/>
            <consortium name="The Broad Institute Genome Sequencing Center for Infectious Disease"/>
            <person name="Wu L."/>
            <person name="Ma J."/>
        </authorList>
    </citation>
    <scope>NUCLEOTIDE SEQUENCE [LARGE SCALE GENOMIC DNA]</scope>
    <source>
        <strain evidence="5">NBRC 104970</strain>
    </source>
</reference>
<dbReference type="Gene3D" id="1.25.40.10">
    <property type="entry name" value="Tetratricopeptide repeat domain"/>
    <property type="match status" value="2"/>
</dbReference>
<dbReference type="CDD" id="cd17589">
    <property type="entry name" value="REC_TPR"/>
    <property type="match status" value="1"/>
</dbReference>
<dbReference type="InterPro" id="IPR011990">
    <property type="entry name" value="TPR-like_helical_dom_sf"/>
</dbReference>
<accession>A0ABQ6BRC7</accession>
<dbReference type="Pfam" id="PF14559">
    <property type="entry name" value="TPR_19"/>
    <property type="match status" value="1"/>
</dbReference>
<dbReference type="SUPFAM" id="SSF48452">
    <property type="entry name" value="TPR-like"/>
    <property type="match status" value="2"/>
</dbReference>
<dbReference type="PROSITE" id="PS50110">
    <property type="entry name" value="RESPONSE_REGULATORY"/>
    <property type="match status" value="1"/>
</dbReference>
<dbReference type="Gene3D" id="3.40.50.2300">
    <property type="match status" value="1"/>
</dbReference>
<name>A0ABQ6BRC7_9NEIS</name>
<keyword evidence="5" id="KW-1185">Reference proteome</keyword>
<dbReference type="Pfam" id="PF13174">
    <property type="entry name" value="TPR_6"/>
    <property type="match status" value="1"/>
</dbReference>
<dbReference type="Proteomes" id="UP001156836">
    <property type="component" value="Unassembled WGS sequence"/>
</dbReference>
<evidence type="ECO:0000259" key="3">
    <source>
        <dbReference type="PROSITE" id="PS50110"/>
    </source>
</evidence>
<dbReference type="RefSeq" id="WP_018749056.1">
    <property type="nucleotide sequence ID" value="NZ_BSOZ01000010.1"/>
</dbReference>
<dbReference type="Pfam" id="PF13181">
    <property type="entry name" value="TPR_8"/>
    <property type="match status" value="1"/>
</dbReference>
<comment type="caution">
    <text evidence="4">The sequence shown here is derived from an EMBL/GenBank/DDBJ whole genome shotgun (WGS) entry which is preliminary data.</text>
</comment>